<evidence type="ECO:0000259" key="2">
    <source>
        <dbReference type="Pfam" id="PF12417"/>
    </source>
</evidence>
<reference evidence="3 4" key="1">
    <citation type="submission" date="2019-01" db="EMBL/GenBank/DDBJ databases">
        <title>Draft genome sequence of Psathyrella aberdarensis IHI B618.</title>
        <authorList>
            <person name="Buettner E."/>
            <person name="Kellner H."/>
        </authorList>
    </citation>
    <scope>NUCLEOTIDE SEQUENCE [LARGE SCALE GENOMIC DNA]</scope>
    <source>
        <strain evidence="3 4">IHI B618</strain>
    </source>
</reference>
<dbReference type="PANTHER" id="PTHR40780:SF2">
    <property type="entry name" value="DUF3669 DOMAIN-CONTAINING PROTEIN"/>
    <property type="match status" value="1"/>
</dbReference>
<feature type="region of interest" description="Disordered" evidence="1">
    <location>
        <begin position="68"/>
        <end position="93"/>
    </location>
</feature>
<dbReference type="AlphaFoldDB" id="A0A4Q2DKR7"/>
<dbReference type="EMBL" id="SDEE01000199">
    <property type="protein sequence ID" value="RXW19474.1"/>
    <property type="molecule type" value="Genomic_DNA"/>
</dbReference>
<sequence length="291" mass="32609">MALEDASDESGQPTRIGAGSFATVYVLRGGPVAYKVVARSAEGPTLRHEYLILERLYKECGEEQNFSIPRPFAFSDPDPSSTEDGSLSQTHLNPSGSVDYPIVTQALMDIFERATYAMDRVPAIPYDAGRLIASMYFPTGFKNFPPALCRLYFGKTYRTDGPTPRFINTTNFPLDEYRYNKLVEAYPDRLSLDARDIEFVLGGTGGSRFTYFVIDFNQVSTWTKGPDVTPLVKAFFDNDPYYPRPNPEDDLYTSFKSAYYRSCPDSDVGLANAFIEAIETEHGRSRNLQAS</sequence>
<organism evidence="3 4">
    <name type="scientific">Candolleomyces aberdarensis</name>
    <dbReference type="NCBI Taxonomy" id="2316362"/>
    <lineage>
        <taxon>Eukaryota</taxon>
        <taxon>Fungi</taxon>
        <taxon>Dikarya</taxon>
        <taxon>Basidiomycota</taxon>
        <taxon>Agaricomycotina</taxon>
        <taxon>Agaricomycetes</taxon>
        <taxon>Agaricomycetidae</taxon>
        <taxon>Agaricales</taxon>
        <taxon>Agaricineae</taxon>
        <taxon>Psathyrellaceae</taxon>
        <taxon>Candolleomyces</taxon>
    </lineage>
</organism>
<dbReference type="STRING" id="2316362.A0A4Q2DKR7"/>
<evidence type="ECO:0000313" key="4">
    <source>
        <dbReference type="Proteomes" id="UP000290288"/>
    </source>
</evidence>
<name>A0A4Q2DKR7_9AGAR</name>
<proteinExistence type="predicted"/>
<feature type="compositionally biased region" description="Polar residues" evidence="1">
    <location>
        <begin position="78"/>
        <end position="93"/>
    </location>
</feature>
<keyword evidence="4" id="KW-1185">Reference proteome</keyword>
<evidence type="ECO:0000256" key="1">
    <source>
        <dbReference type="SAM" id="MobiDB-lite"/>
    </source>
</evidence>
<accession>A0A4Q2DKR7</accession>
<evidence type="ECO:0000313" key="3">
    <source>
        <dbReference type="EMBL" id="RXW19474.1"/>
    </source>
</evidence>
<protein>
    <recommendedName>
        <fullName evidence="2">DUF3669 domain-containing protein</fullName>
    </recommendedName>
</protein>
<feature type="domain" description="DUF3669" evidence="2">
    <location>
        <begin position="213"/>
        <end position="261"/>
    </location>
</feature>
<dbReference type="OrthoDB" id="2993351at2759"/>
<dbReference type="Pfam" id="PF12417">
    <property type="entry name" value="DUF3669"/>
    <property type="match status" value="1"/>
</dbReference>
<dbReference type="Proteomes" id="UP000290288">
    <property type="component" value="Unassembled WGS sequence"/>
</dbReference>
<dbReference type="Gene3D" id="3.30.200.20">
    <property type="entry name" value="Phosphorylase Kinase, domain 1"/>
    <property type="match status" value="1"/>
</dbReference>
<dbReference type="InterPro" id="IPR022137">
    <property type="entry name" value="Znf_prot_DUF3669"/>
</dbReference>
<gene>
    <name evidence="3" type="ORF">EST38_g6380</name>
</gene>
<comment type="caution">
    <text evidence="3">The sequence shown here is derived from an EMBL/GenBank/DDBJ whole genome shotgun (WGS) entry which is preliminary data.</text>
</comment>
<dbReference type="PANTHER" id="PTHR40780">
    <property type="entry name" value="DUF3669 DOMAIN-CONTAINING PROTEIN"/>
    <property type="match status" value="1"/>
</dbReference>